<dbReference type="PANTHER" id="PTHR43747:SF4">
    <property type="entry name" value="FLAVIN-DEPENDENT TRYPTOPHAN HALOGENASE"/>
    <property type="match status" value="1"/>
</dbReference>
<gene>
    <name evidence="1" type="ORF">OKA04_02360</name>
</gene>
<evidence type="ECO:0000313" key="1">
    <source>
        <dbReference type="EMBL" id="MCW1883552.1"/>
    </source>
</evidence>
<keyword evidence="2" id="KW-1185">Reference proteome</keyword>
<dbReference type="Pfam" id="PF04820">
    <property type="entry name" value="Trp_halogenase"/>
    <property type="match status" value="1"/>
</dbReference>
<proteinExistence type="predicted"/>
<dbReference type="InterPro" id="IPR050816">
    <property type="entry name" value="Flavin-dep_Halogenase_NPB"/>
</dbReference>
<dbReference type="PIRSF" id="PIRSF011396">
    <property type="entry name" value="Trp_halogenase"/>
    <property type="match status" value="1"/>
</dbReference>
<comment type="caution">
    <text evidence="1">The sequence shown here is derived from an EMBL/GenBank/DDBJ whole genome shotgun (WGS) entry which is preliminary data.</text>
</comment>
<protein>
    <submittedName>
        <fullName evidence="1">Tryptophan 7-halogenase</fullName>
    </submittedName>
</protein>
<dbReference type="RefSeq" id="WP_264499511.1">
    <property type="nucleotide sequence ID" value="NZ_JAPDDS010000001.1"/>
</dbReference>
<dbReference type="InterPro" id="IPR036188">
    <property type="entry name" value="FAD/NAD-bd_sf"/>
</dbReference>
<dbReference type="Proteomes" id="UP001207930">
    <property type="component" value="Unassembled WGS sequence"/>
</dbReference>
<dbReference type="Gene3D" id="3.50.50.60">
    <property type="entry name" value="FAD/NAD(P)-binding domain"/>
    <property type="match status" value="1"/>
</dbReference>
<evidence type="ECO:0000313" key="2">
    <source>
        <dbReference type="Proteomes" id="UP001207930"/>
    </source>
</evidence>
<name>A0ABT3FJB4_9BACT</name>
<organism evidence="1 2">
    <name type="scientific">Luteolibacter flavescens</name>
    <dbReference type="NCBI Taxonomy" id="1859460"/>
    <lineage>
        <taxon>Bacteria</taxon>
        <taxon>Pseudomonadati</taxon>
        <taxon>Verrucomicrobiota</taxon>
        <taxon>Verrucomicrobiia</taxon>
        <taxon>Verrucomicrobiales</taxon>
        <taxon>Verrucomicrobiaceae</taxon>
        <taxon>Luteolibacter</taxon>
    </lineage>
</organism>
<dbReference type="EMBL" id="JAPDDS010000001">
    <property type="protein sequence ID" value="MCW1883552.1"/>
    <property type="molecule type" value="Genomic_DNA"/>
</dbReference>
<dbReference type="InterPro" id="IPR033856">
    <property type="entry name" value="Trp_halogen"/>
</dbReference>
<dbReference type="SUPFAM" id="SSF51905">
    <property type="entry name" value="FAD/NAD(P)-binding domain"/>
    <property type="match status" value="1"/>
</dbReference>
<sequence>MIQEVLVLGGGSAGFLAAISIKRKIPQLKVLVVRSTAIGVIGVGESTTPNFPRHLFDYLGISRKRFYALAQPTWKLGIRFLWGSRGSFDYTFNFQLDSHYGDLKKPTGYYCDDDFNDASLPGALMRRDMAFPRQANGAPDIHPWHAFHIENKKFIEILEVIAKEEGVEVTDGKVTGSERGEQGIAAVHLEDGRRLTADLFIDASGFRSELLGKALEEPFVSFEKSLFCRKAVIGGWERAHDEPILPYTTAETMDAGWAWRIDHEHLINRGYVYCPDFISDDEAAVEFQRKNPKAKVEPRIVNFRSGYYERQWVGNVVAFGNAGGFVEPLESTAIMILCSHIQMLVDFLKHNDLEPTPTMRALYNEKTANTWDDIRQFLSLHYKFNGKLDTPFWRTAREQTDVSGIQDFIDFYQENGPTGFCRYRLPRSENDFGLEGFLVMMVGNQVPYQKRHQPTAEELQAWQRRKAEFAIEASRGIRSEEALAYVKHPGWQWNSDAQG</sequence>
<dbReference type="PANTHER" id="PTHR43747">
    <property type="entry name" value="FAD-BINDING PROTEIN"/>
    <property type="match status" value="1"/>
</dbReference>
<dbReference type="InterPro" id="IPR006905">
    <property type="entry name" value="Flavin_halogenase"/>
</dbReference>
<accession>A0ABT3FJB4</accession>
<reference evidence="1 2" key="1">
    <citation type="submission" date="2022-10" db="EMBL/GenBank/DDBJ databases">
        <title>Luteolibacter flavescens strain MCCC 1K03193, whole genome shotgun sequencing project.</title>
        <authorList>
            <person name="Zhao G."/>
            <person name="Shen L."/>
        </authorList>
    </citation>
    <scope>NUCLEOTIDE SEQUENCE [LARGE SCALE GENOMIC DNA]</scope>
    <source>
        <strain evidence="1 2">MCCC 1K03193</strain>
    </source>
</reference>